<accession>A0ABR1SY25</accession>
<sequence>MDYVTVLNDTCNRAPLEIPLPEGPRVACDNRDRSTPFLERDFDHRLSLSVYAAFIHAWRWYIFLWAIQGACMPEMGQHKRHKNRTLVKSISGYRYILLAKFIDFAQIHKGGLRPTSMPETDTVRPVESIPISGSFVSQMPHTLSLGNPGSPGRYPVDELFGVLLSAQSICQTLMGAMLGGATIHHLKRDRCSRVDTLLVDKLLHESGWQQVEVQRLPRNVIFRYYLSHIRESHHAGRRAILRKTVPQRKKSDFHDATSFVAITHVRSTGLGNDAKNALPRCRLHHIQSLVNQILPPEPEKKGTNTPFWIDTLCVPLRSKHRRTEMSQIWKAFRLAGAVLVLDPTLSKHVYSTPEEALVRIRFSLWKRRLWTLEEGYYATRLAFSFRDRLVWLDQLLTEIRHSFLVLTGLRQHGVPDAIHEMMDRPDLTQALDAFAADVRSTSELVSAADREQLYSVLRVCYLSSPKFLYLLERHEVECIQVVLPSLLRIYRHTTDHQEDNRFARLRAMCDEVGAFVVANLTGADVRD</sequence>
<evidence type="ECO:0000313" key="1">
    <source>
        <dbReference type="EMBL" id="KAK8038599.1"/>
    </source>
</evidence>
<gene>
    <name evidence="1" type="ORF">PG993_007010</name>
</gene>
<protein>
    <submittedName>
        <fullName evidence="1">Het domain protein</fullName>
    </submittedName>
</protein>
<reference evidence="1 2" key="1">
    <citation type="submission" date="2023-01" db="EMBL/GenBank/DDBJ databases">
        <title>Analysis of 21 Apiospora genomes using comparative genomics revels a genus with tremendous synthesis potential of carbohydrate active enzymes and secondary metabolites.</title>
        <authorList>
            <person name="Sorensen T."/>
        </authorList>
    </citation>
    <scope>NUCLEOTIDE SEQUENCE [LARGE SCALE GENOMIC DNA]</scope>
    <source>
        <strain evidence="1 2">CBS 33761</strain>
    </source>
</reference>
<dbReference type="Proteomes" id="UP001444661">
    <property type="component" value="Unassembled WGS sequence"/>
</dbReference>
<keyword evidence="2" id="KW-1185">Reference proteome</keyword>
<name>A0ABR1SY25_9PEZI</name>
<proteinExistence type="predicted"/>
<dbReference type="PANTHER" id="PTHR39596">
    <property type="match status" value="1"/>
</dbReference>
<dbReference type="EMBL" id="JAQQWK010000006">
    <property type="protein sequence ID" value="KAK8038599.1"/>
    <property type="molecule type" value="Genomic_DNA"/>
</dbReference>
<comment type="caution">
    <text evidence="1">The sequence shown here is derived from an EMBL/GenBank/DDBJ whole genome shotgun (WGS) entry which is preliminary data.</text>
</comment>
<dbReference type="PANTHER" id="PTHR39596:SF2">
    <property type="entry name" value="HET DOMAIN PROTEIN (AFU_ORTHOLOGUE AFUA_1G17550)-RELATED"/>
    <property type="match status" value="1"/>
</dbReference>
<organism evidence="1 2">
    <name type="scientific">Apiospora rasikravindrae</name>
    <dbReference type="NCBI Taxonomy" id="990691"/>
    <lineage>
        <taxon>Eukaryota</taxon>
        <taxon>Fungi</taxon>
        <taxon>Dikarya</taxon>
        <taxon>Ascomycota</taxon>
        <taxon>Pezizomycotina</taxon>
        <taxon>Sordariomycetes</taxon>
        <taxon>Xylariomycetidae</taxon>
        <taxon>Amphisphaeriales</taxon>
        <taxon>Apiosporaceae</taxon>
        <taxon>Apiospora</taxon>
    </lineage>
</organism>
<evidence type="ECO:0000313" key="2">
    <source>
        <dbReference type="Proteomes" id="UP001444661"/>
    </source>
</evidence>